<dbReference type="InterPro" id="IPR058163">
    <property type="entry name" value="LysR-type_TF_proteobact-type"/>
</dbReference>
<organism evidence="3 4">
    <name type="scientific">Paramagnetospirillum magneticum (strain ATCC 700264 / AMB-1)</name>
    <name type="common">Magnetospirillum magneticum</name>
    <dbReference type="NCBI Taxonomy" id="342108"/>
    <lineage>
        <taxon>Bacteria</taxon>
        <taxon>Pseudomonadati</taxon>
        <taxon>Pseudomonadota</taxon>
        <taxon>Alphaproteobacteria</taxon>
        <taxon>Rhodospirillales</taxon>
        <taxon>Magnetospirillaceae</taxon>
        <taxon>Paramagnetospirillum</taxon>
    </lineage>
</organism>
<sequence length="228" mass="24682">MAKPSITAADDAARAIAEREQLVAGRVSLTTTAALGQYLITPHLIKLTAAYPDVQVELRLTERRVNIISDGIDLAVRTGTLDDSDLVARRLCKVKRLLVASPAYLAKAGVPVAPSDLASHNAIVISAALDSWRFDGGWECSMRWTIAAGNMLVAHQLARLHHGIALLPDFMLETDLDLGTLIHLLPEYPMEQADAWIVSSPQRYRSLAVQTVLNYLAGAKSGVSVGRH</sequence>
<dbReference type="GO" id="GO:0003700">
    <property type="term" value="F:DNA-binding transcription factor activity"/>
    <property type="evidence" value="ECO:0007669"/>
    <property type="project" value="TreeGrafter"/>
</dbReference>
<dbReference type="HOGENOM" id="CLU_039613_16_4_5"/>
<dbReference type="GO" id="GO:0043565">
    <property type="term" value="F:sequence-specific DNA binding"/>
    <property type="evidence" value="ECO:0007669"/>
    <property type="project" value="TreeGrafter"/>
</dbReference>
<dbReference type="Pfam" id="PF03466">
    <property type="entry name" value="LysR_substrate"/>
    <property type="match status" value="1"/>
</dbReference>
<proteinExistence type="inferred from homology"/>
<dbReference type="InterPro" id="IPR005119">
    <property type="entry name" value="LysR_subst-bd"/>
</dbReference>
<dbReference type="Proteomes" id="UP000007058">
    <property type="component" value="Chromosome"/>
</dbReference>
<accession>Q2W213</accession>
<dbReference type="SUPFAM" id="SSF53850">
    <property type="entry name" value="Periplasmic binding protein-like II"/>
    <property type="match status" value="1"/>
</dbReference>
<dbReference type="PANTHER" id="PTHR30537:SF5">
    <property type="entry name" value="HTH-TYPE TRANSCRIPTIONAL ACTIVATOR TTDR-RELATED"/>
    <property type="match status" value="1"/>
</dbReference>
<name>Q2W213_PARM1</name>
<evidence type="ECO:0000313" key="3">
    <source>
        <dbReference type="EMBL" id="BAE52112.1"/>
    </source>
</evidence>
<gene>
    <name evidence="3" type="ordered locus">amb3308</name>
</gene>
<reference evidence="3 4" key="1">
    <citation type="journal article" date="2005" name="DNA Res.">
        <title>Complete genome sequence of the facultative anaerobic magnetotactic bacterium Magnetospirillum sp. strain AMB-1.</title>
        <authorList>
            <person name="Matsunaga T."/>
            <person name="Okamura Y."/>
            <person name="Fukuda Y."/>
            <person name="Wahyudi A.T."/>
            <person name="Murase Y."/>
            <person name="Takeyama H."/>
        </authorList>
    </citation>
    <scope>NUCLEOTIDE SEQUENCE [LARGE SCALE GENOMIC DNA]</scope>
    <source>
        <strain evidence="4">ATCC 700264 / AMB-1</strain>
    </source>
</reference>
<dbReference type="STRING" id="342108.amb3308"/>
<dbReference type="GO" id="GO:0006351">
    <property type="term" value="P:DNA-templated transcription"/>
    <property type="evidence" value="ECO:0007669"/>
    <property type="project" value="TreeGrafter"/>
</dbReference>
<dbReference type="EMBL" id="AP007255">
    <property type="protein sequence ID" value="BAE52112.1"/>
    <property type="molecule type" value="Genomic_DNA"/>
</dbReference>
<dbReference type="AlphaFoldDB" id="Q2W213"/>
<feature type="domain" description="LysR substrate-binding" evidence="2">
    <location>
        <begin position="21"/>
        <end position="217"/>
    </location>
</feature>
<evidence type="ECO:0000259" key="2">
    <source>
        <dbReference type="Pfam" id="PF03466"/>
    </source>
</evidence>
<dbReference type="PANTHER" id="PTHR30537">
    <property type="entry name" value="HTH-TYPE TRANSCRIPTIONAL REGULATOR"/>
    <property type="match status" value="1"/>
</dbReference>
<evidence type="ECO:0000256" key="1">
    <source>
        <dbReference type="ARBA" id="ARBA00009437"/>
    </source>
</evidence>
<dbReference type="Gene3D" id="3.40.190.290">
    <property type="match status" value="1"/>
</dbReference>
<evidence type="ECO:0000313" key="4">
    <source>
        <dbReference type="Proteomes" id="UP000007058"/>
    </source>
</evidence>
<protein>
    <submittedName>
        <fullName evidence="3">Transcriptional regulator</fullName>
    </submittedName>
</protein>
<comment type="similarity">
    <text evidence="1">Belongs to the LysR transcriptional regulatory family.</text>
</comment>
<keyword evidence="4" id="KW-1185">Reference proteome</keyword>
<dbReference type="KEGG" id="mag:amb3308"/>
<dbReference type="CDD" id="cd08422">
    <property type="entry name" value="PBP2_CrgA_like"/>
    <property type="match status" value="1"/>
</dbReference>